<organism evidence="10 11">
    <name type="scientific">Komagataeibacter xylinus</name>
    <name type="common">Gluconacetobacter xylinus</name>
    <dbReference type="NCBI Taxonomy" id="28448"/>
    <lineage>
        <taxon>Bacteria</taxon>
        <taxon>Pseudomonadati</taxon>
        <taxon>Pseudomonadota</taxon>
        <taxon>Alphaproteobacteria</taxon>
        <taxon>Acetobacterales</taxon>
        <taxon>Acetobacteraceae</taxon>
        <taxon>Komagataeibacter</taxon>
    </lineage>
</organism>
<dbReference type="EMBL" id="NKUC01000013">
    <property type="protein sequence ID" value="PYD56991.1"/>
    <property type="molecule type" value="Genomic_DNA"/>
</dbReference>
<evidence type="ECO:0000313" key="10">
    <source>
        <dbReference type="EMBL" id="PYD56991.1"/>
    </source>
</evidence>
<dbReference type="PANTHER" id="PTHR43427">
    <property type="entry name" value="CHLORIDE CHANNEL PROTEIN CLC-E"/>
    <property type="match status" value="1"/>
</dbReference>
<dbReference type="SUPFAM" id="SSF81340">
    <property type="entry name" value="Clc chloride channel"/>
    <property type="match status" value="1"/>
</dbReference>
<evidence type="ECO:0000256" key="5">
    <source>
        <dbReference type="ARBA" id="ARBA00023065"/>
    </source>
</evidence>
<dbReference type="AlphaFoldDB" id="A0A318Q2L2"/>
<name>A0A318Q2L2_KOMXY</name>
<evidence type="ECO:0000256" key="2">
    <source>
        <dbReference type="ARBA" id="ARBA00022448"/>
    </source>
</evidence>
<reference evidence="10 11" key="1">
    <citation type="submission" date="2017-07" db="EMBL/GenBank/DDBJ databases">
        <title>A draft genome sequence of Komagataeibacter xylinus LMG 1515.</title>
        <authorList>
            <person name="Skraban J."/>
            <person name="Cleenwerck I."/>
            <person name="Vandamme P."/>
            <person name="Trcek J."/>
        </authorList>
    </citation>
    <scope>NUCLEOTIDE SEQUENCE [LARGE SCALE GENOMIC DNA]</scope>
    <source>
        <strain evidence="10 11">LMG 1515</strain>
    </source>
</reference>
<proteinExistence type="predicted"/>
<keyword evidence="5" id="KW-0406">Ion transport</keyword>
<evidence type="ECO:0000256" key="6">
    <source>
        <dbReference type="ARBA" id="ARBA00023136"/>
    </source>
</evidence>
<keyword evidence="6" id="KW-0472">Membrane</keyword>
<evidence type="ECO:0000256" key="4">
    <source>
        <dbReference type="ARBA" id="ARBA00022989"/>
    </source>
</evidence>
<dbReference type="PRINTS" id="PR00762">
    <property type="entry name" value="CLCHANNEL"/>
</dbReference>
<dbReference type="GO" id="GO:0034707">
    <property type="term" value="C:chloride channel complex"/>
    <property type="evidence" value="ECO:0007669"/>
    <property type="project" value="UniProtKB-KW"/>
</dbReference>
<dbReference type="Gene3D" id="1.10.3080.10">
    <property type="entry name" value="Clc chloride channel"/>
    <property type="match status" value="1"/>
</dbReference>
<evidence type="ECO:0000313" key="11">
    <source>
        <dbReference type="Proteomes" id="UP000248257"/>
    </source>
</evidence>
<dbReference type="PANTHER" id="PTHR43427:SF6">
    <property type="entry name" value="CHLORIDE CHANNEL PROTEIN CLC-E"/>
    <property type="match status" value="1"/>
</dbReference>
<evidence type="ECO:0000256" key="1">
    <source>
        <dbReference type="ARBA" id="ARBA00004141"/>
    </source>
</evidence>
<evidence type="ECO:0000256" key="9">
    <source>
        <dbReference type="ARBA" id="ARBA00023303"/>
    </source>
</evidence>
<dbReference type="InterPro" id="IPR014743">
    <property type="entry name" value="Cl-channel_core"/>
</dbReference>
<protein>
    <submittedName>
        <fullName evidence="10">Chloride channel protein</fullName>
    </submittedName>
</protein>
<dbReference type="OrthoDB" id="3261015at2"/>
<dbReference type="RefSeq" id="WP_061273592.1">
    <property type="nucleotide sequence ID" value="NZ_CBCRXN010000011.1"/>
</dbReference>
<keyword evidence="11" id="KW-1185">Reference proteome</keyword>
<evidence type="ECO:0000256" key="8">
    <source>
        <dbReference type="ARBA" id="ARBA00023214"/>
    </source>
</evidence>
<dbReference type="InterPro" id="IPR001807">
    <property type="entry name" value="ClC"/>
</dbReference>
<dbReference type="GO" id="GO:0005254">
    <property type="term" value="F:chloride channel activity"/>
    <property type="evidence" value="ECO:0007669"/>
    <property type="project" value="UniProtKB-KW"/>
</dbReference>
<dbReference type="Pfam" id="PF00654">
    <property type="entry name" value="Voltage_CLC"/>
    <property type="match status" value="1"/>
</dbReference>
<comment type="subcellular location">
    <subcellularLocation>
        <location evidence="1">Membrane</location>
        <topology evidence="1">Multi-pass membrane protein</topology>
    </subcellularLocation>
</comment>
<accession>A0A318Q2L2</accession>
<dbReference type="Proteomes" id="UP000248257">
    <property type="component" value="Unassembled WGS sequence"/>
</dbReference>
<evidence type="ECO:0000256" key="7">
    <source>
        <dbReference type="ARBA" id="ARBA00023173"/>
    </source>
</evidence>
<keyword evidence="9" id="KW-0407">Ion channel</keyword>
<keyword evidence="7" id="KW-0869">Chloride channel</keyword>
<gene>
    <name evidence="10" type="ORF">CFR75_07840</name>
</gene>
<comment type="caution">
    <text evidence="10">The sequence shown here is derived from an EMBL/GenBank/DDBJ whole genome shotgun (WGS) entry which is preliminary data.</text>
</comment>
<keyword evidence="2" id="KW-0813">Transport</keyword>
<evidence type="ECO:0000256" key="3">
    <source>
        <dbReference type="ARBA" id="ARBA00022692"/>
    </source>
</evidence>
<keyword evidence="3" id="KW-0812">Transmembrane</keyword>
<keyword evidence="8" id="KW-0868">Chloride</keyword>
<sequence>MAMAVIATGFLSGVGGTVLSVLLHMIQHVAYGYGQPGGPHTFVQGVSAAPPWRRVAALCAAGVVAGVGWWALGRFGRPLVSIAAAVGKTGPGRPMPALSTTVHVLLQIVTVALGSPLGREVAPRELGAVLATDTGRVLGLAPEDRRIIIACGAGAGLSAVYNVPLGGALFILEVLLGTVGQRAVLCAVGASAIGAFVPWAVLGNLHQYDIGPMAVTAPVVLWALCAGPVIGVGAQLARRLMAVVQNRAARGGARIAWCLVVFPLLGVLSCFYPQLPGNGRGPMQLALAAQLGTQLAATVLVLKIVVIMGALRAGAAGGLLTPSLTMGALLATVLAGGWNACLPMVDVGTVALLGGIAFLGTFMSMPLTALALGLEFTHVGHDMWIPAFLTLAGALLAFRVCAEMGQPPVAQTQPGAPGSMSARS</sequence>
<dbReference type="InterPro" id="IPR050368">
    <property type="entry name" value="ClC-type_chloride_channel"/>
</dbReference>
<keyword evidence="4" id="KW-1133">Transmembrane helix</keyword>